<accession>A0A4S2MU09</accession>
<evidence type="ECO:0000313" key="3">
    <source>
        <dbReference type="Proteomes" id="UP000298138"/>
    </source>
</evidence>
<dbReference type="OrthoDB" id="5382952at2759"/>
<dbReference type="Proteomes" id="UP000298138">
    <property type="component" value="Unassembled WGS sequence"/>
</dbReference>
<evidence type="ECO:0008006" key="4">
    <source>
        <dbReference type="Google" id="ProtNLM"/>
    </source>
</evidence>
<dbReference type="Gene3D" id="3.40.50.150">
    <property type="entry name" value="Vaccinia Virus protein VP39"/>
    <property type="match status" value="1"/>
</dbReference>
<gene>
    <name evidence="2" type="ORF">EX30DRAFT_308287</name>
</gene>
<proteinExistence type="predicted"/>
<feature type="region of interest" description="Disordered" evidence="1">
    <location>
        <begin position="197"/>
        <end position="220"/>
    </location>
</feature>
<feature type="compositionally biased region" description="Pro residues" evidence="1">
    <location>
        <begin position="197"/>
        <end position="211"/>
    </location>
</feature>
<name>A0A4S2MU09_9PEZI</name>
<feature type="region of interest" description="Disordered" evidence="1">
    <location>
        <begin position="341"/>
        <end position="371"/>
    </location>
</feature>
<feature type="compositionally biased region" description="Basic and acidic residues" evidence="1">
    <location>
        <begin position="293"/>
        <end position="305"/>
    </location>
</feature>
<reference evidence="2 3" key="1">
    <citation type="submission" date="2019-04" db="EMBL/GenBank/DDBJ databases">
        <title>Comparative genomics and transcriptomics to analyze fruiting body development in filamentous ascomycetes.</title>
        <authorList>
            <consortium name="DOE Joint Genome Institute"/>
            <person name="Lutkenhaus R."/>
            <person name="Traeger S."/>
            <person name="Breuer J."/>
            <person name="Kuo A."/>
            <person name="Lipzen A."/>
            <person name="Pangilinan J."/>
            <person name="Dilworth D."/>
            <person name="Sandor L."/>
            <person name="Poggeler S."/>
            <person name="Barry K."/>
            <person name="Grigoriev I.V."/>
            <person name="Nowrousian M."/>
        </authorList>
    </citation>
    <scope>NUCLEOTIDE SEQUENCE [LARGE SCALE GENOMIC DNA]</scope>
    <source>
        <strain evidence="2 3">CBS 389.68</strain>
    </source>
</reference>
<dbReference type="EMBL" id="ML220128">
    <property type="protein sequence ID" value="TGZ79966.1"/>
    <property type="molecule type" value="Genomic_DNA"/>
</dbReference>
<dbReference type="SUPFAM" id="SSF53335">
    <property type="entry name" value="S-adenosyl-L-methionine-dependent methyltransferases"/>
    <property type="match status" value="1"/>
</dbReference>
<feature type="region of interest" description="Disordered" evidence="1">
    <location>
        <begin position="279"/>
        <end position="305"/>
    </location>
</feature>
<sequence>MKELRDSVNIDSFSDDEEEGSKQHDNVYTQDSPTIRPIAYKDLDIPVLKISRYSGCSGSGRSDLLPHTPAKKNSLQSPFSISSFIGAYGETRPGSMVEQVVEERKRHRRNVDSVDTVSSGGSVKEVAQVDEMKVRPWALLAWRWLAFDRVLVSPAAHAMMKGRGKRMLVVDGLGTDDWSFYCALTYPTAKIYNLTSTPPPLGPAPPSSPHRPPNHKQVHHPSLTAAFPFPRGFFDLITFRFPSSATQPHWPLLLGECKRVLAPGGEIEVVVMESRLVGMGPRARRARRRRREREKEKEMQSESESQRVLKILERKGFEDIATCVLALPVVGSVDAAQAQAQTHGSDSAVGVEASGKNGNTGNTDPDEPGSVNDVLGKVARWWYSRCYERVITGGGEEMGRSMWCERGLVRECARRGTRVGVGVVGARKPGGRGRV</sequence>
<protein>
    <recommendedName>
        <fullName evidence="4">Methyltransferase type 11 domain-containing protein</fullName>
    </recommendedName>
</protein>
<evidence type="ECO:0000313" key="2">
    <source>
        <dbReference type="EMBL" id="TGZ79966.1"/>
    </source>
</evidence>
<dbReference type="InterPro" id="IPR029063">
    <property type="entry name" value="SAM-dependent_MTases_sf"/>
</dbReference>
<feature type="compositionally biased region" description="Basic residues" evidence="1">
    <location>
        <begin position="282"/>
        <end position="292"/>
    </location>
</feature>
<organism evidence="2 3">
    <name type="scientific">Ascodesmis nigricans</name>
    <dbReference type="NCBI Taxonomy" id="341454"/>
    <lineage>
        <taxon>Eukaryota</taxon>
        <taxon>Fungi</taxon>
        <taxon>Dikarya</taxon>
        <taxon>Ascomycota</taxon>
        <taxon>Pezizomycotina</taxon>
        <taxon>Pezizomycetes</taxon>
        <taxon>Pezizales</taxon>
        <taxon>Ascodesmidaceae</taxon>
        <taxon>Ascodesmis</taxon>
    </lineage>
</organism>
<feature type="region of interest" description="Disordered" evidence="1">
    <location>
        <begin position="1"/>
        <end position="33"/>
    </location>
</feature>
<evidence type="ECO:0000256" key="1">
    <source>
        <dbReference type="SAM" id="MobiDB-lite"/>
    </source>
</evidence>
<keyword evidence="3" id="KW-1185">Reference proteome</keyword>
<dbReference type="AlphaFoldDB" id="A0A4S2MU09"/>
<dbReference type="InParanoid" id="A0A4S2MU09"/>
<dbReference type="STRING" id="341454.A0A4S2MU09"/>